<name>A0A9X0HHK5_SOLP1</name>
<dbReference type="Pfam" id="PF13505">
    <property type="entry name" value="OMP_b-brl"/>
    <property type="match status" value="1"/>
</dbReference>
<dbReference type="EMBL" id="LNAL01000008">
    <property type="protein sequence ID" value="KUG06030.1"/>
    <property type="molecule type" value="Genomic_DNA"/>
</dbReference>
<reference evidence="4 5" key="1">
    <citation type="submission" date="2015-11" db="EMBL/GenBank/DDBJ databases">
        <title>Solirubrum puertoriconensis gen. nov. an environmental bacteria isolated in Puerto Rico.</title>
        <authorList>
            <person name="Cuebas-Irizarry M.F."/>
            <person name="Montalvo-Rodriguez R."/>
        </authorList>
    </citation>
    <scope>NUCLEOTIDE SEQUENCE [LARGE SCALE GENOMIC DNA]</scope>
    <source>
        <strain evidence="4 5">MC1A</strain>
    </source>
</reference>
<dbReference type="RefSeq" id="WP_059071725.1">
    <property type="nucleotide sequence ID" value="NZ_LNAL01000008.1"/>
</dbReference>
<organism evidence="4 5">
    <name type="scientific">Solirubrum puertoriconensis</name>
    <dbReference type="NCBI Taxonomy" id="1751427"/>
    <lineage>
        <taxon>Bacteria</taxon>
        <taxon>Pseudomonadati</taxon>
        <taxon>Bacteroidota</taxon>
        <taxon>Cytophagia</taxon>
        <taxon>Cytophagales</taxon>
    </lineage>
</organism>
<accession>A0A9X0HHK5</accession>
<keyword evidence="5" id="KW-1185">Reference proteome</keyword>
<proteinExistence type="predicted"/>
<protein>
    <recommendedName>
        <fullName evidence="3">Outer membrane protein beta-barrel domain-containing protein</fullName>
    </recommendedName>
</protein>
<dbReference type="Proteomes" id="UP000054223">
    <property type="component" value="Unassembled WGS sequence"/>
</dbReference>
<feature type="domain" description="Outer membrane protein beta-barrel" evidence="3">
    <location>
        <begin position="6"/>
        <end position="211"/>
    </location>
</feature>
<dbReference type="Gene3D" id="2.40.160.20">
    <property type="match status" value="1"/>
</dbReference>
<dbReference type="OrthoDB" id="945117at2"/>
<comment type="caution">
    <text evidence="4">The sequence shown here is derived from an EMBL/GenBank/DDBJ whole genome shotgun (WGS) entry which is preliminary data.</text>
</comment>
<dbReference type="InterPro" id="IPR027385">
    <property type="entry name" value="Beta-barrel_OMP"/>
</dbReference>
<evidence type="ECO:0000313" key="4">
    <source>
        <dbReference type="EMBL" id="KUG06030.1"/>
    </source>
</evidence>
<evidence type="ECO:0000256" key="2">
    <source>
        <dbReference type="SAM" id="SignalP"/>
    </source>
</evidence>
<sequence>MKYFFGSALLMLAALSAQGQTTQGTTLLGGNLGFNKSSAEASGQVAGVPQPRLESKQRTGQMSLSGGYFIRDNWAVGLGVSLSSTRAEQPYHAYTSSGALTIFESVSLRKSVGAAPFVRYYYMLGEKAGFYGQLSAGYSHERITTDNTNPNSYTYHTKSDIGYVNLTPAFVYFPTKKVGLEARLGYVGYDHSTNRTENATGLEAIKTTSSNFTATFGISSFSLGASLYLGR</sequence>
<dbReference type="AlphaFoldDB" id="A0A9X0HHK5"/>
<evidence type="ECO:0000313" key="5">
    <source>
        <dbReference type="Proteomes" id="UP000054223"/>
    </source>
</evidence>
<evidence type="ECO:0000259" key="3">
    <source>
        <dbReference type="Pfam" id="PF13505"/>
    </source>
</evidence>
<keyword evidence="1 2" id="KW-0732">Signal</keyword>
<evidence type="ECO:0000256" key="1">
    <source>
        <dbReference type="ARBA" id="ARBA00022729"/>
    </source>
</evidence>
<feature type="chain" id="PRO_5040832167" description="Outer membrane protein beta-barrel domain-containing protein" evidence="2">
    <location>
        <begin position="20"/>
        <end position="231"/>
    </location>
</feature>
<gene>
    <name evidence="4" type="ORF">ASU33_01275</name>
</gene>
<feature type="signal peptide" evidence="2">
    <location>
        <begin position="1"/>
        <end position="19"/>
    </location>
</feature>